<name>A0A849CI93_9NOCA</name>
<feature type="domain" description="DnaJ homologue subfamily C member 28 conserved" evidence="1">
    <location>
        <begin position="14"/>
        <end position="81"/>
    </location>
</feature>
<evidence type="ECO:0000259" key="1">
    <source>
        <dbReference type="Pfam" id="PF09350"/>
    </source>
</evidence>
<dbReference type="Proteomes" id="UP000586827">
    <property type="component" value="Unassembled WGS sequence"/>
</dbReference>
<organism evidence="2 3">
    <name type="scientific">Nocardia uniformis</name>
    <dbReference type="NCBI Taxonomy" id="53432"/>
    <lineage>
        <taxon>Bacteria</taxon>
        <taxon>Bacillati</taxon>
        <taxon>Actinomycetota</taxon>
        <taxon>Actinomycetes</taxon>
        <taxon>Mycobacteriales</taxon>
        <taxon>Nocardiaceae</taxon>
        <taxon>Nocardia</taxon>
    </lineage>
</organism>
<dbReference type="RefSeq" id="WP_067529333.1">
    <property type="nucleotide sequence ID" value="NZ_JABELX010000032.1"/>
</dbReference>
<sequence length="165" mass="18839">MVERKPSNLGFESWIDRQIREATERGEFDGLAGKGEPIPGAGTSVDESWWLNDYLRREGLSSDVMLPPSLLLRRDIERLPQGVRELASESRVREVVAELNERIVRWLRMPEGPIVPIRPIDVDKVVAQWREARAAPTTEPAAPSVPAQRAEPERVSWWRRLRGGR</sequence>
<evidence type="ECO:0000313" key="2">
    <source>
        <dbReference type="EMBL" id="NNH75949.1"/>
    </source>
</evidence>
<comment type="caution">
    <text evidence="2">The sequence shown here is derived from an EMBL/GenBank/DDBJ whole genome shotgun (WGS) entry which is preliminary data.</text>
</comment>
<evidence type="ECO:0000313" key="3">
    <source>
        <dbReference type="Proteomes" id="UP000586827"/>
    </source>
</evidence>
<gene>
    <name evidence="2" type="ORF">HLB23_39885</name>
</gene>
<accession>A0A849CI93</accession>
<keyword evidence="3" id="KW-1185">Reference proteome</keyword>
<dbReference type="Pfam" id="PF09350">
    <property type="entry name" value="DJC28_CD"/>
    <property type="match status" value="1"/>
</dbReference>
<dbReference type="AlphaFoldDB" id="A0A849CI93"/>
<dbReference type="InterPro" id="IPR018961">
    <property type="entry name" value="DnaJ_homolog_subfam-C_membr-28"/>
</dbReference>
<protein>
    <submittedName>
        <fullName evidence="2">DUF1992 domain-containing protein</fullName>
    </submittedName>
</protein>
<reference evidence="2 3" key="1">
    <citation type="submission" date="2020-05" db="EMBL/GenBank/DDBJ databases">
        <title>MicrobeNet Type strains.</title>
        <authorList>
            <person name="Nicholson A.C."/>
        </authorList>
    </citation>
    <scope>NUCLEOTIDE SEQUENCE [LARGE SCALE GENOMIC DNA]</scope>
    <source>
        <strain evidence="2 3">JCM 3224</strain>
    </source>
</reference>
<proteinExistence type="predicted"/>
<dbReference type="EMBL" id="JABELX010000032">
    <property type="protein sequence ID" value="NNH75949.1"/>
    <property type="molecule type" value="Genomic_DNA"/>
</dbReference>